<organism evidence="3 4">
    <name type="scientific">Chromobacterium violaceum</name>
    <dbReference type="NCBI Taxonomy" id="536"/>
    <lineage>
        <taxon>Bacteria</taxon>
        <taxon>Pseudomonadati</taxon>
        <taxon>Pseudomonadota</taxon>
        <taxon>Betaproteobacteria</taxon>
        <taxon>Neisseriales</taxon>
        <taxon>Chromobacteriaceae</taxon>
        <taxon>Chromobacterium</taxon>
    </lineage>
</organism>
<dbReference type="AlphaFoldDB" id="A0AAX2MA84"/>
<sequence length="182" mass="20177">MLGACRRNFFELQAAGNHPIAEEALQRIGRLYAVEAEGKELDIEQRQALRAERSLPELRAMHDWLLGLRPNVANGGGLAKAIDYVLRRWPSFAGYAETGHLPIDNNPVENAIRPIALGKKNWLFAGSERAGRRAAAIQSLLATAKLNGLEPAAWLKDTLERLPAWPNSRIDELLPLQESEAI</sequence>
<gene>
    <name evidence="3" type="ORF">NCTC8684_02455</name>
</gene>
<comment type="caution">
    <text evidence="3">The sequence shown here is derived from an EMBL/GenBank/DDBJ whole genome shotgun (WGS) entry which is preliminary data.</text>
</comment>
<evidence type="ECO:0000313" key="4">
    <source>
        <dbReference type="Proteomes" id="UP000254029"/>
    </source>
</evidence>
<evidence type="ECO:0000313" key="3">
    <source>
        <dbReference type="EMBL" id="SUX33362.1"/>
    </source>
</evidence>
<proteinExistence type="predicted"/>
<feature type="domain" description="Transposase IS66 central" evidence="1">
    <location>
        <begin position="5"/>
        <end position="132"/>
    </location>
</feature>
<dbReference type="InterPro" id="IPR004291">
    <property type="entry name" value="Transposase_IS66_central"/>
</dbReference>
<accession>A0AAX2MA84</accession>
<evidence type="ECO:0000259" key="2">
    <source>
        <dbReference type="Pfam" id="PF13817"/>
    </source>
</evidence>
<name>A0AAX2MA84_CHRVL</name>
<dbReference type="InterPro" id="IPR052344">
    <property type="entry name" value="Transposase-related"/>
</dbReference>
<reference evidence="3 4" key="1">
    <citation type="submission" date="2018-06" db="EMBL/GenBank/DDBJ databases">
        <authorList>
            <consortium name="Pathogen Informatics"/>
            <person name="Doyle S."/>
        </authorList>
    </citation>
    <scope>NUCLEOTIDE SEQUENCE [LARGE SCALE GENOMIC DNA]</scope>
    <source>
        <strain evidence="3 4">NCTC8684</strain>
    </source>
</reference>
<feature type="domain" description="Transposase IS66 C-terminal" evidence="2">
    <location>
        <begin position="139"/>
        <end position="175"/>
    </location>
</feature>
<dbReference type="InterPro" id="IPR039552">
    <property type="entry name" value="IS66_C"/>
</dbReference>
<dbReference type="Proteomes" id="UP000254029">
    <property type="component" value="Unassembled WGS sequence"/>
</dbReference>
<evidence type="ECO:0000259" key="1">
    <source>
        <dbReference type="Pfam" id="PF03050"/>
    </source>
</evidence>
<protein>
    <submittedName>
        <fullName evidence="3">Transposase and inactivated derivatives</fullName>
    </submittedName>
</protein>
<dbReference type="PANTHER" id="PTHR33678">
    <property type="entry name" value="BLL1576 PROTEIN"/>
    <property type="match status" value="1"/>
</dbReference>
<dbReference type="EMBL" id="UIGR01000001">
    <property type="protein sequence ID" value="SUX33362.1"/>
    <property type="molecule type" value="Genomic_DNA"/>
</dbReference>
<dbReference type="Pfam" id="PF03050">
    <property type="entry name" value="DDE_Tnp_IS66"/>
    <property type="match status" value="1"/>
</dbReference>
<dbReference type="Pfam" id="PF13817">
    <property type="entry name" value="DDE_Tnp_IS66_C"/>
    <property type="match status" value="1"/>
</dbReference>
<dbReference type="PANTHER" id="PTHR33678:SF1">
    <property type="entry name" value="BLL1576 PROTEIN"/>
    <property type="match status" value="1"/>
</dbReference>